<dbReference type="SMART" id="SM00228">
    <property type="entry name" value="PDZ"/>
    <property type="match status" value="2"/>
</dbReference>
<protein>
    <recommendedName>
        <fullName evidence="2">PDZ domain-containing protein</fullName>
    </recommendedName>
</protein>
<evidence type="ECO:0000313" key="4">
    <source>
        <dbReference type="Proteomes" id="UP000015102"/>
    </source>
</evidence>
<dbReference type="InterPro" id="IPR036034">
    <property type="entry name" value="PDZ_sf"/>
</dbReference>
<dbReference type="AlphaFoldDB" id="T1GMF9"/>
<dbReference type="InterPro" id="IPR001478">
    <property type="entry name" value="PDZ"/>
</dbReference>
<evidence type="ECO:0000313" key="3">
    <source>
        <dbReference type="EnsemblMetazoa" id="MESCA004733-PA"/>
    </source>
</evidence>
<dbReference type="STRING" id="36166.T1GMF9"/>
<dbReference type="EMBL" id="CAQQ02130677">
    <property type="status" value="NOT_ANNOTATED_CDS"/>
    <property type="molecule type" value="Genomic_DNA"/>
</dbReference>
<feature type="domain" description="PDZ" evidence="2">
    <location>
        <begin position="135"/>
        <end position="200"/>
    </location>
</feature>
<sequence length="236" mass="25494">MIRANMPEFAEGALILSPNGSAPSGNAGVVAPLSGNSVVPARAEVSHNIREFILCKDAKGKVGMRVQAKDNGVFVCIVVKGSPAALAGIRFGDQILSLNGTLVSGFSVDKIHSMLKKSDKNNISVVIRDRPFERTITLMKDSHGNLGFQFKNGKITAIVKDSSAAKNGVLINHNLLEVNGQTVVALKDKEITKIIQESPENFVKITIVPTFIYEHLTKKLSTSFLRGIMDHSIPEF</sequence>
<dbReference type="GO" id="GO:0005737">
    <property type="term" value="C:cytoplasm"/>
    <property type="evidence" value="ECO:0007669"/>
    <property type="project" value="TreeGrafter"/>
</dbReference>
<dbReference type="Proteomes" id="UP000015102">
    <property type="component" value="Unassembled WGS sequence"/>
</dbReference>
<evidence type="ECO:0000256" key="1">
    <source>
        <dbReference type="ARBA" id="ARBA00022737"/>
    </source>
</evidence>
<dbReference type="InterPro" id="IPR051230">
    <property type="entry name" value="APP-Binding"/>
</dbReference>
<organism evidence="3 4">
    <name type="scientific">Megaselia scalaris</name>
    <name type="common">Humpbacked fly</name>
    <name type="synonym">Phora scalaris</name>
    <dbReference type="NCBI Taxonomy" id="36166"/>
    <lineage>
        <taxon>Eukaryota</taxon>
        <taxon>Metazoa</taxon>
        <taxon>Ecdysozoa</taxon>
        <taxon>Arthropoda</taxon>
        <taxon>Hexapoda</taxon>
        <taxon>Insecta</taxon>
        <taxon>Pterygota</taxon>
        <taxon>Neoptera</taxon>
        <taxon>Endopterygota</taxon>
        <taxon>Diptera</taxon>
        <taxon>Brachycera</taxon>
        <taxon>Muscomorpha</taxon>
        <taxon>Platypezoidea</taxon>
        <taxon>Phoridae</taxon>
        <taxon>Megaseliini</taxon>
        <taxon>Megaselia</taxon>
    </lineage>
</organism>
<dbReference type="HOGENOM" id="CLU_059870_1_0_1"/>
<dbReference type="EMBL" id="CAQQ02130678">
    <property type="status" value="NOT_ANNOTATED_CDS"/>
    <property type="molecule type" value="Genomic_DNA"/>
</dbReference>
<dbReference type="GO" id="GO:0005886">
    <property type="term" value="C:plasma membrane"/>
    <property type="evidence" value="ECO:0007669"/>
    <property type="project" value="TreeGrafter"/>
</dbReference>
<dbReference type="PANTHER" id="PTHR12345:SF3">
    <property type="entry name" value="PDZ DOMAIN-CONTAINING PROTEIN"/>
    <property type="match status" value="1"/>
</dbReference>
<name>T1GMF9_MEGSC</name>
<dbReference type="Gene3D" id="2.30.42.10">
    <property type="match status" value="2"/>
</dbReference>
<keyword evidence="4" id="KW-1185">Reference proteome</keyword>
<evidence type="ECO:0000259" key="2">
    <source>
        <dbReference type="PROSITE" id="PS50106"/>
    </source>
</evidence>
<dbReference type="Pfam" id="PF00595">
    <property type="entry name" value="PDZ"/>
    <property type="match status" value="2"/>
</dbReference>
<dbReference type="PANTHER" id="PTHR12345">
    <property type="entry name" value="SYNTENIN RELATED"/>
    <property type="match status" value="1"/>
</dbReference>
<proteinExistence type="predicted"/>
<reference evidence="3" key="2">
    <citation type="submission" date="2015-06" db="UniProtKB">
        <authorList>
            <consortium name="EnsemblMetazoa"/>
        </authorList>
    </citation>
    <scope>IDENTIFICATION</scope>
</reference>
<reference evidence="4" key="1">
    <citation type="submission" date="2013-02" db="EMBL/GenBank/DDBJ databases">
        <authorList>
            <person name="Hughes D."/>
        </authorList>
    </citation>
    <scope>NUCLEOTIDE SEQUENCE</scope>
    <source>
        <strain>Durham</strain>
        <strain evidence="4">NC isolate 2 -- Noor lab</strain>
    </source>
</reference>
<dbReference type="FunFam" id="2.30.42.10:FF:000043">
    <property type="entry name" value="Syntenin-1 isoform X1"/>
    <property type="match status" value="1"/>
</dbReference>
<feature type="domain" description="PDZ" evidence="2">
    <location>
        <begin position="51"/>
        <end position="130"/>
    </location>
</feature>
<keyword evidence="1" id="KW-0677">Repeat</keyword>
<dbReference type="SUPFAM" id="SSF50156">
    <property type="entry name" value="PDZ domain-like"/>
    <property type="match status" value="2"/>
</dbReference>
<dbReference type="EnsemblMetazoa" id="MESCA004733-RA">
    <property type="protein sequence ID" value="MESCA004733-PA"/>
    <property type="gene ID" value="MESCA004733"/>
</dbReference>
<accession>T1GMF9</accession>
<dbReference type="OMA" id="GIHEYQD"/>
<dbReference type="PROSITE" id="PS50106">
    <property type="entry name" value="PDZ"/>
    <property type="match status" value="2"/>
</dbReference>